<comment type="caution">
    <text evidence="1">The sequence shown here is derived from an EMBL/GenBank/DDBJ whole genome shotgun (WGS) entry which is preliminary data.</text>
</comment>
<proteinExistence type="predicted"/>
<reference evidence="1" key="1">
    <citation type="journal article" date="2019" name="Plant J.">
        <title>Chlorella vulgaris genome assembly and annotation reveals the molecular basis for metabolic acclimation to high light conditions.</title>
        <authorList>
            <person name="Cecchin M."/>
            <person name="Marcolungo L."/>
            <person name="Rossato M."/>
            <person name="Girolomoni L."/>
            <person name="Cosentino E."/>
            <person name="Cuine S."/>
            <person name="Li-Beisson Y."/>
            <person name="Delledonne M."/>
            <person name="Ballottari M."/>
        </authorList>
    </citation>
    <scope>NUCLEOTIDE SEQUENCE</scope>
    <source>
        <strain evidence="1">211/11P</strain>
    </source>
</reference>
<gene>
    <name evidence="1" type="ORF">D9Q98_000860</name>
</gene>
<evidence type="ECO:0000313" key="2">
    <source>
        <dbReference type="Proteomes" id="UP001055712"/>
    </source>
</evidence>
<dbReference type="OrthoDB" id="513760at2759"/>
<name>A0A9D4Z213_CHLVU</name>
<dbReference type="EMBL" id="SIDB01000001">
    <property type="protein sequence ID" value="KAI3438429.1"/>
    <property type="molecule type" value="Genomic_DNA"/>
</dbReference>
<organism evidence="1 2">
    <name type="scientific">Chlorella vulgaris</name>
    <name type="common">Green alga</name>
    <dbReference type="NCBI Taxonomy" id="3077"/>
    <lineage>
        <taxon>Eukaryota</taxon>
        <taxon>Viridiplantae</taxon>
        <taxon>Chlorophyta</taxon>
        <taxon>core chlorophytes</taxon>
        <taxon>Trebouxiophyceae</taxon>
        <taxon>Chlorellales</taxon>
        <taxon>Chlorellaceae</taxon>
        <taxon>Chlorella clade</taxon>
        <taxon>Chlorella</taxon>
    </lineage>
</organism>
<reference evidence="1" key="2">
    <citation type="submission" date="2020-11" db="EMBL/GenBank/DDBJ databases">
        <authorList>
            <person name="Cecchin M."/>
            <person name="Marcolungo L."/>
            <person name="Rossato M."/>
            <person name="Girolomoni L."/>
            <person name="Cosentino E."/>
            <person name="Cuine S."/>
            <person name="Li-Beisson Y."/>
            <person name="Delledonne M."/>
            <person name="Ballottari M."/>
        </authorList>
    </citation>
    <scope>NUCLEOTIDE SEQUENCE</scope>
    <source>
        <strain evidence="1">211/11P</strain>
        <tissue evidence="1">Whole cell</tissue>
    </source>
</reference>
<dbReference type="Proteomes" id="UP001055712">
    <property type="component" value="Unassembled WGS sequence"/>
</dbReference>
<keyword evidence="2" id="KW-1185">Reference proteome</keyword>
<dbReference type="AlphaFoldDB" id="A0A9D4Z213"/>
<sequence>MNHEDDMTLLLSRAVAQPCLLQNQAGGAALALAIHCLMLRDGFEAREVVHGGAAGRLLKAGSIVPADWNQLEHVWVFEYSRPGADNKFRLACSLQSTTRRMFIHAAEVDQGSEGEPLQDNICVMGLQLDNYVPAGDRCSKSTSWEGVITNQQALGDMFGEFIAGPLWRQAHKTAQGGSAGSGSWAAAAAALRQHRTLVLAAAAGVTGAALVVMWRRRSVAILP</sequence>
<protein>
    <submittedName>
        <fullName evidence="1">Uncharacterized protein</fullName>
    </submittedName>
</protein>
<dbReference type="Gene3D" id="3.40.1000.30">
    <property type="match status" value="1"/>
</dbReference>
<accession>A0A9D4Z213</accession>
<evidence type="ECO:0000313" key="1">
    <source>
        <dbReference type="EMBL" id="KAI3438429.1"/>
    </source>
</evidence>